<keyword evidence="3" id="KW-1185">Reference proteome</keyword>
<organism evidence="2 3">
    <name type="scientific">Methylocella tundrae</name>
    <dbReference type="NCBI Taxonomy" id="227605"/>
    <lineage>
        <taxon>Bacteria</taxon>
        <taxon>Pseudomonadati</taxon>
        <taxon>Pseudomonadota</taxon>
        <taxon>Alphaproteobacteria</taxon>
        <taxon>Hyphomicrobiales</taxon>
        <taxon>Beijerinckiaceae</taxon>
        <taxon>Methylocella</taxon>
    </lineage>
</organism>
<protein>
    <submittedName>
        <fullName evidence="2">Uncharacterized protein</fullName>
    </submittedName>
</protein>
<evidence type="ECO:0000313" key="2">
    <source>
        <dbReference type="EMBL" id="VTZ49624.1"/>
    </source>
</evidence>
<feature type="chain" id="PRO_5032913991" evidence="1">
    <location>
        <begin position="24"/>
        <end position="84"/>
    </location>
</feature>
<sequence>MISKAMLAALGISLSLTSFEAQALPSAPSPLPPSSETILIRGGCGLGWHRGPWGGCRPNGYWRRPGPRCWWRGTPWGPRRVCAW</sequence>
<dbReference type="AlphaFoldDB" id="A0A8B6M492"/>
<dbReference type="InterPro" id="IPR058110">
    <property type="entry name" value="GCG_CRPN_dom"/>
</dbReference>
<evidence type="ECO:0000256" key="1">
    <source>
        <dbReference type="SAM" id="SignalP"/>
    </source>
</evidence>
<feature type="signal peptide" evidence="1">
    <location>
        <begin position="1"/>
        <end position="23"/>
    </location>
</feature>
<name>A0A8B6M492_METTU</name>
<accession>A0A8B6M492</accession>
<proteinExistence type="predicted"/>
<dbReference type="EMBL" id="CABFMQ020000074">
    <property type="protein sequence ID" value="VTZ49624.1"/>
    <property type="molecule type" value="Genomic_DNA"/>
</dbReference>
<comment type="caution">
    <text evidence="2">The sequence shown here is derived from an EMBL/GenBank/DDBJ whole genome shotgun (WGS) entry which is preliminary data.</text>
</comment>
<keyword evidence="1" id="KW-0732">Signal</keyword>
<evidence type="ECO:0000313" key="3">
    <source>
        <dbReference type="Proteomes" id="UP000485880"/>
    </source>
</evidence>
<gene>
    <name evidence="2" type="ORF">MPC4_180030</name>
</gene>
<dbReference type="NCBIfam" id="NF047412">
    <property type="entry name" value="sig_GCG_CRPN_rpt"/>
    <property type="match status" value="1"/>
</dbReference>
<reference evidence="2 3" key="1">
    <citation type="submission" date="2019-05" db="EMBL/GenBank/DDBJ databases">
        <authorList>
            <person name="Farhan Ul Haque M."/>
        </authorList>
    </citation>
    <scope>NUCLEOTIDE SEQUENCE [LARGE SCALE GENOMIC DNA]</scope>
    <source>
        <strain evidence="2">2</strain>
    </source>
</reference>
<dbReference type="Proteomes" id="UP000485880">
    <property type="component" value="Unassembled WGS sequence"/>
</dbReference>